<dbReference type="EMBL" id="JAODOP010000004">
    <property type="protein sequence ID" value="MEF3834141.1"/>
    <property type="molecule type" value="Genomic_DNA"/>
</dbReference>
<dbReference type="Proteomes" id="UP001337305">
    <property type="component" value="Unassembled WGS sequence"/>
</dbReference>
<gene>
    <name evidence="2" type="ORF">N1F79_13465</name>
</gene>
<organism evidence="2 3">
    <name type="scientific">Flavivirga spongiicola</name>
    <dbReference type="NCBI Taxonomy" id="421621"/>
    <lineage>
        <taxon>Bacteria</taxon>
        <taxon>Pseudomonadati</taxon>
        <taxon>Bacteroidota</taxon>
        <taxon>Flavobacteriia</taxon>
        <taxon>Flavobacteriales</taxon>
        <taxon>Flavobacteriaceae</taxon>
        <taxon>Flavivirga</taxon>
    </lineage>
</organism>
<evidence type="ECO:0000313" key="2">
    <source>
        <dbReference type="EMBL" id="MEF3834141.1"/>
    </source>
</evidence>
<reference evidence="2 3" key="1">
    <citation type="submission" date="2022-09" db="EMBL/GenBank/DDBJ databases">
        <title>Genome sequencing of Flavivirga sp. MEBiC05379.</title>
        <authorList>
            <person name="Oh H.-M."/>
            <person name="Kwon K.K."/>
            <person name="Park M.J."/>
            <person name="Yang S.-H."/>
        </authorList>
    </citation>
    <scope>NUCLEOTIDE SEQUENCE [LARGE SCALE GENOMIC DNA]</scope>
    <source>
        <strain evidence="2 3">MEBiC05379</strain>
    </source>
</reference>
<name>A0ABU7XTU3_9FLAO</name>
<feature type="transmembrane region" description="Helical" evidence="1">
    <location>
        <begin position="20"/>
        <end position="42"/>
    </location>
</feature>
<evidence type="ECO:0000256" key="1">
    <source>
        <dbReference type="SAM" id="Phobius"/>
    </source>
</evidence>
<keyword evidence="1" id="KW-0812">Transmembrane</keyword>
<keyword evidence="1" id="KW-0472">Membrane</keyword>
<keyword evidence="1" id="KW-1133">Transmembrane helix</keyword>
<evidence type="ECO:0000313" key="3">
    <source>
        <dbReference type="Proteomes" id="UP001337305"/>
    </source>
</evidence>
<sequence>MNEAFKIVYDLLKWISKISGFTYHEVNIIVYFIIIPVIFIYMIERILKTNYLKIGFVVLILLTIIIVPDFSIFSTALFNKSVDFLNWFSIIGLNYIQASVVICVIVPLIIMGLLMYLKRRKANSKFKNLN</sequence>
<keyword evidence="3" id="KW-1185">Reference proteome</keyword>
<comment type="caution">
    <text evidence="2">The sequence shown here is derived from an EMBL/GenBank/DDBJ whole genome shotgun (WGS) entry which is preliminary data.</text>
</comment>
<accession>A0ABU7XTU3</accession>
<feature type="transmembrane region" description="Helical" evidence="1">
    <location>
        <begin position="54"/>
        <end position="78"/>
    </location>
</feature>
<feature type="transmembrane region" description="Helical" evidence="1">
    <location>
        <begin position="84"/>
        <end position="117"/>
    </location>
</feature>
<dbReference type="RefSeq" id="WP_303306475.1">
    <property type="nucleotide sequence ID" value="NZ_JAODOP010000004.1"/>
</dbReference>
<protein>
    <submittedName>
        <fullName evidence="2">Uncharacterized protein</fullName>
    </submittedName>
</protein>
<proteinExistence type="predicted"/>